<sequence length="1006" mass="106307">MTDTSAPRAPRASGTATAASNPTTGPAAGVSNRATASFDPVLDRLIAPEAGRLAAQLRVVPDLGADGQAVILAAATRAWRNSVRPKVTRALVLEVYAARAGGRLAGSDPRSRWEHWLELATTEGFWPSIDDRYPTLRQRLDRVLAGGRRAAATFAHRFAADRSELPAVLPSGDPTLLDLDFGSGDTHRGGQTVAMVRCAAGPVVYKPRPLHVDVALAGLVARLLPDEPPATRIRVPTVLVRDGYGWAAHVAHRYCGTEEELHTFYRGLGHWAAVMRMLGGSDLHAENLIAAGPVPVIVDCETLFTPQPPLLPSGYGLASDRAARALSSSVLGTGLLPGRGVALAWRGLDPSGAGGLRGEQPTVRVPVLVDEGTDQVRVDFAEFDAPEAANQPSPEPVLARYWGDVCDAFDELTDRLRSLDRRGRLEPLLAGFTGCQVRHVRRNTETYAELARMLWHPASLFDEPAARARATDLLARHGRNAAEAPDDPDVIAAEVADLLVGDIPMFTAAADPDLIAGALRRWRGADPELDGQVLRSTLISAYLNEAPPASAGPPLIPRQVRSDDLDRRRRALAADVVRTLLATAIRAQDGTATWIAPVITAGSGWAVQPLTGDMYLGTAGIAVLLAAYDNEVRAGRADPVDGAADLLEAVLATMRAAEDRVAADRASGIPIRPEPSGGYVGLGAGIWGWLLLRRLGRGDAGLADAGLADESRTAAGEPGAGDEALRRAQALAALLPDAVRADDAYDLLRGPAGAIVPLLRLSEVDGDPRWAATAAALGEHLRTAARRADANGEALWWPGQFATDGLGGVSHGATGIGWALSHLAGCGDLAAAAFRYEESLYDPGLPGWLDMRKPERPTDAAAWCHGAVGIGIVAADQWRRAPDPGTRDRWVDVLRRAAAASWPAGMGANHTICHGELGTWELLREAIDAGVAPCDVDRAELDARVLTGMEEFGAVAGPNRDAFRPGLLLGLGGIGYQLLRMHPQCHLPSVLLPDPGPPDRIGPTDG</sequence>
<dbReference type="SMART" id="SM01260">
    <property type="entry name" value="LANC_like"/>
    <property type="match status" value="1"/>
</dbReference>
<evidence type="ECO:0000313" key="4">
    <source>
        <dbReference type="Proteomes" id="UP000680866"/>
    </source>
</evidence>
<dbReference type="InterPro" id="IPR017146">
    <property type="entry name" value="Lanti_2_LanM"/>
</dbReference>
<dbReference type="InterPro" id="IPR012341">
    <property type="entry name" value="6hp_glycosidase-like_sf"/>
</dbReference>
<evidence type="ECO:0000259" key="2">
    <source>
        <dbReference type="Pfam" id="PF13575"/>
    </source>
</evidence>
<keyword evidence="4" id="KW-1185">Reference proteome</keyword>
<dbReference type="Pfam" id="PF13575">
    <property type="entry name" value="DUF4135"/>
    <property type="match status" value="1"/>
</dbReference>
<evidence type="ECO:0000256" key="1">
    <source>
        <dbReference type="SAM" id="MobiDB-lite"/>
    </source>
</evidence>
<protein>
    <submittedName>
        <fullName evidence="3">Lanthionine synthetase</fullName>
    </submittedName>
</protein>
<dbReference type="GO" id="GO:0031179">
    <property type="term" value="P:peptide modification"/>
    <property type="evidence" value="ECO:0007669"/>
    <property type="project" value="InterPro"/>
</dbReference>
<organism evidence="3 4">
    <name type="scientific">Polymorphospora rubra</name>
    <dbReference type="NCBI Taxonomy" id="338584"/>
    <lineage>
        <taxon>Bacteria</taxon>
        <taxon>Bacillati</taxon>
        <taxon>Actinomycetota</taxon>
        <taxon>Actinomycetes</taxon>
        <taxon>Micromonosporales</taxon>
        <taxon>Micromonosporaceae</taxon>
        <taxon>Polymorphospora</taxon>
    </lineage>
</organism>
<gene>
    <name evidence="3" type="ORF">Prubr_66510</name>
</gene>
<dbReference type="Proteomes" id="UP000680866">
    <property type="component" value="Chromosome"/>
</dbReference>
<dbReference type="EMBL" id="AP023359">
    <property type="protein sequence ID" value="BCJ69630.1"/>
    <property type="molecule type" value="Genomic_DNA"/>
</dbReference>
<dbReference type="Gene3D" id="1.50.10.10">
    <property type="match status" value="1"/>
</dbReference>
<dbReference type="InterPro" id="IPR007822">
    <property type="entry name" value="LANC-like"/>
</dbReference>
<dbReference type="InterPro" id="IPR025410">
    <property type="entry name" value="Lant_dehyd"/>
</dbReference>
<feature type="region of interest" description="Disordered" evidence="1">
    <location>
        <begin position="1"/>
        <end position="32"/>
    </location>
</feature>
<dbReference type="AlphaFoldDB" id="A0A810N998"/>
<evidence type="ECO:0000313" key="3">
    <source>
        <dbReference type="EMBL" id="BCJ69630.1"/>
    </source>
</evidence>
<dbReference type="SUPFAM" id="SSF158745">
    <property type="entry name" value="LanC-like"/>
    <property type="match status" value="1"/>
</dbReference>
<dbReference type="Pfam" id="PF05147">
    <property type="entry name" value="LANC_like"/>
    <property type="match status" value="1"/>
</dbReference>
<name>A0A810N998_9ACTN</name>
<feature type="domain" description="Lantibiotic biosynthesis protein dehydration" evidence="2">
    <location>
        <begin position="133"/>
        <end position="508"/>
    </location>
</feature>
<dbReference type="PRINTS" id="PR01950">
    <property type="entry name" value="LANCSUPER"/>
</dbReference>
<feature type="compositionally biased region" description="Polar residues" evidence="1">
    <location>
        <begin position="14"/>
        <end position="24"/>
    </location>
</feature>
<reference evidence="3" key="1">
    <citation type="submission" date="2020-08" db="EMBL/GenBank/DDBJ databases">
        <title>Whole genome shotgun sequence of Polymorphospora rubra NBRC 101157.</title>
        <authorList>
            <person name="Komaki H."/>
            <person name="Tamura T."/>
        </authorList>
    </citation>
    <scope>NUCLEOTIDE SEQUENCE</scope>
    <source>
        <strain evidence="3">NBRC 101157</strain>
    </source>
</reference>
<dbReference type="CDD" id="cd04792">
    <property type="entry name" value="LanM-like"/>
    <property type="match status" value="1"/>
</dbReference>
<dbReference type="KEGG" id="pry:Prubr_66510"/>
<proteinExistence type="predicted"/>
<accession>A0A810N998</accession>
<dbReference type="GO" id="GO:0005975">
    <property type="term" value="P:carbohydrate metabolic process"/>
    <property type="evidence" value="ECO:0007669"/>
    <property type="project" value="InterPro"/>
</dbReference>
<dbReference type="PIRSF" id="PIRSF037228">
    <property type="entry name" value="Lant_mod_RumM"/>
    <property type="match status" value="1"/>
</dbReference>
<dbReference type="RefSeq" id="WP_212819040.1">
    <property type="nucleotide sequence ID" value="NZ_AP023359.1"/>
</dbReference>